<organism evidence="2 3">
    <name type="scientific">Paractinoplanes atraurantiacus</name>
    <dbReference type="NCBI Taxonomy" id="1036182"/>
    <lineage>
        <taxon>Bacteria</taxon>
        <taxon>Bacillati</taxon>
        <taxon>Actinomycetota</taxon>
        <taxon>Actinomycetes</taxon>
        <taxon>Micromonosporales</taxon>
        <taxon>Micromonosporaceae</taxon>
        <taxon>Paractinoplanes</taxon>
    </lineage>
</organism>
<reference evidence="2 3" key="1">
    <citation type="submission" date="2017-09" db="EMBL/GenBank/DDBJ databases">
        <authorList>
            <person name="Ehlers B."/>
            <person name="Leendertz F.H."/>
        </authorList>
    </citation>
    <scope>NUCLEOTIDE SEQUENCE [LARGE SCALE GENOMIC DNA]</scope>
    <source>
        <strain evidence="2 3">CGMCC 4.6857</strain>
    </source>
</reference>
<dbReference type="PROSITE" id="PS50011">
    <property type="entry name" value="PROTEIN_KINASE_DOM"/>
    <property type="match status" value="1"/>
</dbReference>
<name>A0A285K356_9ACTN</name>
<keyword evidence="3" id="KW-1185">Reference proteome</keyword>
<dbReference type="Gene3D" id="1.10.510.10">
    <property type="entry name" value="Transferase(Phosphotransferase) domain 1"/>
    <property type="match status" value="1"/>
</dbReference>
<dbReference type="AlphaFoldDB" id="A0A285K356"/>
<evidence type="ECO:0000313" key="3">
    <source>
        <dbReference type="Proteomes" id="UP000219612"/>
    </source>
</evidence>
<dbReference type="SUPFAM" id="SSF56112">
    <property type="entry name" value="Protein kinase-like (PK-like)"/>
    <property type="match status" value="1"/>
</dbReference>
<feature type="domain" description="Protein kinase" evidence="1">
    <location>
        <begin position="13"/>
        <end position="293"/>
    </location>
</feature>
<dbReference type="Proteomes" id="UP000219612">
    <property type="component" value="Unassembled WGS sequence"/>
</dbReference>
<dbReference type="InterPro" id="IPR011009">
    <property type="entry name" value="Kinase-like_dom_sf"/>
</dbReference>
<gene>
    <name evidence="2" type="ORF">SAMN05421748_128124</name>
</gene>
<dbReference type="OrthoDB" id="4368010at2"/>
<proteinExistence type="predicted"/>
<evidence type="ECO:0000259" key="1">
    <source>
        <dbReference type="PROSITE" id="PS50011"/>
    </source>
</evidence>
<accession>A0A285K356</accession>
<dbReference type="InterPro" id="IPR000719">
    <property type="entry name" value="Prot_kinase_dom"/>
</dbReference>
<sequence>MTFLEAVERIEAATTYADLGEGGGDAAYRKLAKAVHPDAVTEAQSATANRVFAKLARLYEERAVLTGDVADLRPGEGGLVKVPRDPADNDLMEAEAAALKKLEVNGDPKFRPYAPRLLKSYVHEDEQRRRRRVNVLEKLDGFVPLSKVGRKLDPRDAAWMWRRLLTGLGWAHRAGVVHGAVFEEHVLIHPEQHGVALVDWCYSGGRVSAVIKGHSYPPEVRRDRTVTPATDIYLATALMTRITDMPKPMRRFADGCLYDAPRMRPQDAWSLLGELDDLLDNLYGPRTFRPFVI</sequence>
<dbReference type="GO" id="GO:0005524">
    <property type="term" value="F:ATP binding"/>
    <property type="evidence" value="ECO:0007669"/>
    <property type="project" value="InterPro"/>
</dbReference>
<evidence type="ECO:0000313" key="2">
    <source>
        <dbReference type="EMBL" id="SNY65761.1"/>
    </source>
</evidence>
<dbReference type="RefSeq" id="WP_097327375.1">
    <property type="nucleotide sequence ID" value="NZ_OBDY01000028.1"/>
</dbReference>
<dbReference type="EMBL" id="OBDY01000028">
    <property type="protein sequence ID" value="SNY65761.1"/>
    <property type="molecule type" value="Genomic_DNA"/>
</dbReference>
<protein>
    <recommendedName>
        <fullName evidence="1">Protein kinase domain-containing protein</fullName>
    </recommendedName>
</protein>
<dbReference type="GO" id="GO:0004672">
    <property type="term" value="F:protein kinase activity"/>
    <property type="evidence" value="ECO:0007669"/>
    <property type="project" value="InterPro"/>
</dbReference>